<evidence type="ECO:0000313" key="2">
    <source>
        <dbReference type="Proteomes" id="UP000664940"/>
    </source>
</evidence>
<organism evidence="1 2">
    <name type="scientific">Phyllostomus discolor</name>
    <name type="common">pale spear-nosed bat</name>
    <dbReference type="NCBI Taxonomy" id="89673"/>
    <lineage>
        <taxon>Eukaryota</taxon>
        <taxon>Metazoa</taxon>
        <taxon>Chordata</taxon>
        <taxon>Craniata</taxon>
        <taxon>Vertebrata</taxon>
        <taxon>Euteleostomi</taxon>
        <taxon>Mammalia</taxon>
        <taxon>Eutheria</taxon>
        <taxon>Laurasiatheria</taxon>
        <taxon>Chiroptera</taxon>
        <taxon>Yangochiroptera</taxon>
        <taxon>Phyllostomidae</taxon>
        <taxon>Phyllostominae</taxon>
        <taxon>Phyllostomus</taxon>
    </lineage>
</organism>
<evidence type="ECO:0000313" key="1">
    <source>
        <dbReference type="EMBL" id="KAF6099762.1"/>
    </source>
</evidence>
<name>A0A833ZMU7_9CHIR</name>
<sequence length="138" mass="15606">MSCIFVFKGEQYVTLNLNARLNIATNTEPIFFFYFGKAKKNGREGWAKKIKVKTYLPTLISSIHQTSEMLKRVLAPNCFNLDPLSRLIEERAVTNGSVCMGLLWIITSSMLICHMHHCVGVTVWSIPVPLTEFPEGRG</sequence>
<accession>A0A833ZMU7</accession>
<dbReference type="AlphaFoldDB" id="A0A833ZMU7"/>
<protein>
    <submittedName>
        <fullName evidence="1">Uncharacterized protein</fullName>
    </submittedName>
</protein>
<reference evidence="1 2" key="1">
    <citation type="journal article" date="2020" name="Nature">
        <title>Six reference-quality genomes reveal evolution of bat adaptations.</title>
        <authorList>
            <person name="Jebb D."/>
            <person name="Huang Z."/>
            <person name="Pippel M."/>
            <person name="Hughes G.M."/>
            <person name="Lavrichenko K."/>
            <person name="Devanna P."/>
            <person name="Winkler S."/>
            <person name="Jermiin L.S."/>
            <person name="Skirmuntt E.C."/>
            <person name="Katzourakis A."/>
            <person name="Burkitt-Gray L."/>
            <person name="Ray D.A."/>
            <person name="Sullivan K.A.M."/>
            <person name="Roscito J.G."/>
            <person name="Kirilenko B.M."/>
            <person name="Davalos L.M."/>
            <person name="Corthals A.P."/>
            <person name="Power M.L."/>
            <person name="Jones G."/>
            <person name="Ransome R.D."/>
            <person name="Dechmann D.K.N."/>
            <person name="Locatelli A.G."/>
            <person name="Puechmaille S.J."/>
            <person name="Fedrigo O."/>
            <person name="Jarvis E.D."/>
            <person name="Hiller M."/>
            <person name="Vernes S.C."/>
            <person name="Myers E.W."/>
            <person name="Teeling E.C."/>
        </authorList>
    </citation>
    <scope>NUCLEOTIDE SEQUENCE [LARGE SCALE GENOMIC DNA]</scope>
    <source>
        <strain evidence="1">Bat1K_MPI-CBG_1</strain>
    </source>
</reference>
<dbReference type="Proteomes" id="UP000664940">
    <property type="component" value="Unassembled WGS sequence"/>
</dbReference>
<dbReference type="EMBL" id="JABVXQ010000007">
    <property type="protein sequence ID" value="KAF6099762.1"/>
    <property type="molecule type" value="Genomic_DNA"/>
</dbReference>
<gene>
    <name evidence="1" type="ORF">HJG60_011500</name>
</gene>
<proteinExistence type="predicted"/>
<comment type="caution">
    <text evidence="1">The sequence shown here is derived from an EMBL/GenBank/DDBJ whole genome shotgun (WGS) entry which is preliminary data.</text>
</comment>